<feature type="region of interest" description="Disordered" evidence="2">
    <location>
        <begin position="938"/>
        <end position="962"/>
    </location>
</feature>
<dbReference type="Pfam" id="PF17919">
    <property type="entry name" value="RT_RNaseH_2"/>
    <property type="match status" value="1"/>
</dbReference>
<evidence type="ECO:0000256" key="1">
    <source>
        <dbReference type="PROSITE-ProRule" id="PRU00047"/>
    </source>
</evidence>
<keyword evidence="1" id="KW-0863">Zinc-finger</keyword>
<dbReference type="InterPro" id="IPR000477">
    <property type="entry name" value="RT_dom"/>
</dbReference>
<dbReference type="PANTHER" id="PTHR24559:SF427">
    <property type="entry name" value="RNA-DIRECTED DNA POLYMERASE"/>
    <property type="match status" value="1"/>
</dbReference>
<dbReference type="InterPro" id="IPR001878">
    <property type="entry name" value="Znf_CCHC"/>
</dbReference>
<dbReference type="PANTHER" id="PTHR24559">
    <property type="entry name" value="TRANSPOSON TY3-I GAG-POL POLYPROTEIN"/>
    <property type="match status" value="1"/>
</dbReference>
<dbReference type="CDD" id="cd09272">
    <property type="entry name" value="RNase_HI_RT_Ty1"/>
    <property type="match status" value="1"/>
</dbReference>
<evidence type="ECO:0000256" key="2">
    <source>
        <dbReference type="SAM" id="MobiDB-lite"/>
    </source>
</evidence>
<dbReference type="InterPro" id="IPR043502">
    <property type="entry name" value="DNA/RNA_pol_sf"/>
</dbReference>
<dbReference type="Gene3D" id="3.30.70.270">
    <property type="match status" value="1"/>
</dbReference>
<dbReference type="GO" id="GO:0003676">
    <property type="term" value="F:nucleic acid binding"/>
    <property type="evidence" value="ECO:0007669"/>
    <property type="project" value="InterPro"/>
</dbReference>
<dbReference type="GO" id="GO:0008270">
    <property type="term" value="F:zinc ion binding"/>
    <property type="evidence" value="ECO:0007669"/>
    <property type="project" value="UniProtKB-KW"/>
</dbReference>
<dbReference type="InterPro" id="IPR036397">
    <property type="entry name" value="RNaseH_sf"/>
</dbReference>
<comment type="caution">
    <text evidence="4">The sequence shown here is derived from an EMBL/GenBank/DDBJ whole genome shotgun (WGS) entry which is preliminary data.</text>
</comment>
<dbReference type="SMART" id="SM00343">
    <property type="entry name" value="ZnF_C2HC"/>
    <property type="match status" value="2"/>
</dbReference>
<name>A0A6L2JJJ2_TANCI</name>
<accession>A0A6L2JJJ2</accession>
<dbReference type="SUPFAM" id="SSF53098">
    <property type="entry name" value="Ribonuclease H-like"/>
    <property type="match status" value="1"/>
</dbReference>
<keyword evidence="1" id="KW-0479">Metal-binding</keyword>
<dbReference type="CDD" id="cd01647">
    <property type="entry name" value="RT_LTR"/>
    <property type="match status" value="1"/>
</dbReference>
<organism evidence="4">
    <name type="scientific">Tanacetum cinerariifolium</name>
    <name type="common">Dalmatian daisy</name>
    <name type="synonym">Chrysanthemum cinerariifolium</name>
    <dbReference type="NCBI Taxonomy" id="118510"/>
    <lineage>
        <taxon>Eukaryota</taxon>
        <taxon>Viridiplantae</taxon>
        <taxon>Streptophyta</taxon>
        <taxon>Embryophyta</taxon>
        <taxon>Tracheophyta</taxon>
        <taxon>Spermatophyta</taxon>
        <taxon>Magnoliopsida</taxon>
        <taxon>eudicotyledons</taxon>
        <taxon>Gunneridae</taxon>
        <taxon>Pentapetalae</taxon>
        <taxon>asterids</taxon>
        <taxon>campanulids</taxon>
        <taxon>Asterales</taxon>
        <taxon>Asteraceae</taxon>
        <taxon>Asteroideae</taxon>
        <taxon>Anthemideae</taxon>
        <taxon>Anthemidinae</taxon>
        <taxon>Tanacetum</taxon>
    </lineage>
</organism>
<evidence type="ECO:0000313" key="4">
    <source>
        <dbReference type="EMBL" id="GEU37158.1"/>
    </source>
</evidence>
<evidence type="ECO:0000259" key="3">
    <source>
        <dbReference type="PROSITE" id="PS50158"/>
    </source>
</evidence>
<dbReference type="SUPFAM" id="SSF56672">
    <property type="entry name" value="DNA/RNA polymerases"/>
    <property type="match status" value="1"/>
</dbReference>
<feature type="compositionally biased region" description="Polar residues" evidence="2">
    <location>
        <begin position="60"/>
        <end position="69"/>
    </location>
</feature>
<dbReference type="InterPro" id="IPR053134">
    <property type="entry name" value="RNA-dir_DNA_polymerase"/>
</dbReference>
<protein>
    <recommendedName>
        <fullName evidence="3">CCHC-type domain-containing protein</fullName>
    </recommendedName>
</protein>
<feature type="compositionally biased region" description="Basic and acidic residues" evidence="2">
    <location>
        <begin position="938"/>
        <end position="950"/>
    </location>
</feature>
<sequence>MIGTCPKAINARDKKLASTPFTKKKQDTFKEPCETSTHNIPLHPEQQKMKRTNEPLIPSTGLNGATSASGLKPKRNTKKDRTLPAKSTIKKVEDHPRNNKSSMKQKNLVDSSISYKRTVINSNLNSVCKTYSKCLMSFNHDKCGVKLLKFVKKPPVNKPTRRKFTLGEQCPLTRFTISKVVPLIQPSNISTSAIVKTERLSNTSQKPLTRPVLPTLAVQVPVVLADTPSSTTIDQDAPSISYSSSSSVVLPPISHQGYQNLYCQCHQQKHDHLPDGCQDCISECRAEKESLRQSTRGLYRSRSPNKCLSSKKALFGLKKAPRAWLLKKQKSITISTTKAEYIAMSGCCARILWIRTQLTDYGFTFNNIPIEQVENGVVEFYFVTTDYQLAEIFTKALPRERFEFLLSRLAERTGYVSANVVNRSIGTNYPYPSMAAPIISISSDSSEESVGSRASRVGKVLVVLLVKMLDLLDYSSSSYSDPSKDSLPPIEDLPLVSPSGSSYHDTLARSSEFPLAPPGIHRRPTTLIRPDRHSSPNSSSSRSPSDHLLFRHTPPDTTDADSCSSSEMSFDSSLMFLDYLIFYHLRRGLENSYVTDDSEEEQIEVDTSDAEAVTDVGISDGVVAHIKDGVGMRVEINASDVREDDEEFEVKASTADMKEITVDPLAIGDSSESSRGGIPDYEDTIYDTVHYMSEFCIERITKIDTTQRQLEASQLVASGKRASLVERIGSLRLEYLKVRRDRDDTRRRFWRALAAHGATHAANALEAKNQSQNRSDGDNGNDDNRNGVFGLTRWFKKMETMFHISNCLEKYQVSLMDQKLKGYAVKNAENKKRLEVNLKDNRGQQAPFKRPNVRGQNVARAYTDGNNERKPYTGPLSLCNKCKIHHEGPCTVRCRKCNKVGHLTQDCKVTNSTTSIQRGQVVNQRVVTCYECGRKGHYKTDSPKQKDQNHGNKAGNKNGVGETRGKAYVLGGGDANPDSNVVTATFSTLLDITPDTLDISYAVELADERISKTNTVLIGCTLGLLGHQFNIDLIPVELGSFDVIIGMDWLANHHAVTKKETIDKSEEKRLEDVPILRHFSKNRYPLLRIDDLFNQLKGSRVYSKINLRSGYHQLRVREEDVPNTMFRIRYSHYKFQVMPFGLTNAPASEEEHAEHLELILESLKKEEMYARFSKCEFWLSKMNVKFDWSEKAKVAFQLLKQKLCSASILALPIGSENFMVYCDASRKGLGKVLMQREKKELSMIQRRWLELLSDYDCEIHYHPGKANVVADALSRKEQIKPLRVRALVMTIGEVGYLVERSLNEALSNQLDMSMAYHPQTDGQSERTIQTIEDMLRACVIDFEKEKLSRVHSTFHVSNLKKCFVDEPQAIPLEEIQIDDKIHFIEVPVEIMD</sequence>
<feature type="region of interest" description="Disordered" evidence="2">
    <location>
        <begin position="16"/>
        <end position="40"/>
    </location>
</feature>
<dbReference type="InterPro" id="IPR012337">
    <property type="entry name" value="RNaseH-like_sf"/>
</dbReference>
<feature type="region of interest" description="Disordered" evidence="2">
    <location>
        <begin position="501"/>
        <end position="565"/>
    </location>
</feature>
<dbReference type="Gene3D" id="3.30.420.10">
    <property type="entry name" value="Ribonuclease H-like superfamily/Ribonuclease H"/>
    <property type="match status" value="1"/>
</dbReference>
<dbReference type="Pfam" id="PF00078">
    <property type="entry name" value="RVT_1"/>
    <property type="match status" value="1"/>
</dbReference>
<feature type="compositionally biased region" description="Basic and acidic residues" evidence="2">
    <location>
        <begin position="24"/>
        <end position="33"/>
    </location>
</feature>
<proteinExistence type="predicted"/>
<feature type="region of interest" description="Disordered" evidence="2">
    <location>
        <begin position="761"/>
        <end position="784"/>
    </location>
</feature>
<dbReference type="Pfam" id="PF08284">
    <property type="entry name" value="RVP_2"/>
    <property type="match status" value="1"/>
</dbReference>
<dbReference type="CDD" id="cd00303">
    <property type="entry name" value="retropepsin_like"/>
    <property type="match status" value="1"/>
</dbReference>
<dbReference type="InterPro" id="IPR043128">
    <property type="entry name" value="Rev_trsase/Diguanyl_cyclase"/>
</dbReference>
<dbReference type="PROSITE" id="PS50158">
    <property type="entry name" value="ZF_CCHC"/>
    <property type="match status" value="2"/>
</dbReference>
<keyword evidence="1" id="KW-0862">Zinc</keyword>
<gene>
    <name evidence="4" type="ORF">Tci_009136</name>
</gene>
<feature type="domain" description="CCHC-type" evidence="3">
    <location>
        <begin position="929"/>
        <end position="944"/>
    </location>
</feature>
<feature type="domain" description="CCHC-type" evidence="3">
    <location>
        <begin position="893"/>
        <end position="908"/>
    </location>
</feature>
<dbReference type="EMBL" id="BKCJ010000893">
    <property type="protein sequence ID" value="GEU37158.1"/>
    <property type="molecule type" value="Genomic_DNA"/>
</dbReference>
<dbReference type="InterPro" id="IPR041577">
    <property type="entry name" value="RT_RNaseH_2"/>
</dbReference>
<reference evidence="4" key="1">
    <citation type="journal article" date="2019" name="Sci. Rep.">
        <title>Draft genome of Tanacetum cinerariifolium, the natural source of mosquito coil.</title>
        <authorList>
            <person name="Yamashiro T."/>
            <person name="Shiraishi A."/>
            <person name="Satake H."/>
            <person name="Nakayama K."/>
        </authorList>
    </citation>
    <scope>NUCLEOTIDE SEQUENCE</scope>
</reference>
<feature type="region of interest" description="Disordered" evidence="2">
    <location>
        <begin position="54"/>
        <end position="104"/>
    </location>
</feature>
<dbReference type="Gene3D" id="4.10.60.10">
    <property type="entry name" value="Zinc finger, CCHC-type"/>
    <property type="match status" value="1"/>
</dbReference>